<evidence type="ECO:0000313" key="1">
    <source>
        <dbReference type="EMBL" id="SVB43191.1"/>
    </source>
</evidence>
<reference evidence="1" key="1">
    <citation type="submission" date="2018-05" db="EMBL/GenBank/DDBJ databases">
        <authorList>
            <person name="Lanie J.A."/>
            <person name="Ng W.-L."/>
            <person name="Kazmierczak K.M."/>
            <person name="Andrzejewski T.M."/>
            <person name="Davidsen T.M."/>
            <person name="Wayne K.J."/>
            <person name="Tettelin H."/>
            <person name="Glass J.I."/>
            <person name="Rusch D."/>
            <person name="Podicherti R."/>
            <person name="Tsui H.-C.T."/>
            <person name="Winkler M.E."/>
        </authorList>
    </citation>
    <scope>NUCLEOTIDE SEQUENCE</scope>
</reference>
<sequence length="60" mass="6332">MRTLLLLVMAVALVGCMSVAGRVDVDLYGMPGGGGVYPFRNTLKGAKPKGIWVPLTLVDL</sequence>
<accession>A0A382DZP4</accession>
<dbReference type="PROSITE" id="PS51257">
    <property type="entry name" value="PROKAR_LIPOPROTEIN"/>
    <property type="match status" value="1"/>
</dbReference>
<gene>
    <name evidence="1" type="ORF">METZ01_LOCUS196045</name>
</gene>
<dbReference type="EMBL" id="UINC01041641">
    <property type="protein sequence ID" value="SVB43191.1"/>
    <property type="molecule type" value="Genomic_DNA"/>
</dbReference>
<proteinExistence type="predicted"/>
<name>A0A382DZP4_9ZZZZ</name>
<dbReference type="AlphaFoldDB" id="A0A382DZP4"/>
<organism evidence="1">
    <name type="scientific">marine metagenome</name>
    <dbReference type="NCBI Taxonomy" id="408172"/>
    <lineage>
        <taxon>unclassified sequences</taxon>
        <taxon>metagenomes</taxon>
        <taxon>ecological metagenomes</taxon>
    </lineage>
</organism>
<protein>
    <submittedName>
        <fullName evidence="1">Uncharacterized protein</fullName>
    </submittedName>
</protein>
<feature type="non-terminal residue" evidence="1">
    <location>
        <position position="60"/>
    </location>
</feature>